<reference evidence="1 2" key="1">
    <citation type="submission" date="2019-07" db="EMBL/GenBank/DDBJ databases">
        <title>WGS assembly of Gossypium tomentosum.</title>
        <authorList>
            <person name="Chen Z.J."/>
            <person name="Sreedasyam A."/>
            <person name="Ando A."/>
            <person name="Song Q."/>
            <person name="De L."/>
            <person name="Hulse-Kemp A."/>
            <person name="Ding M."/>
            <person name="Ye W."/>
            <person name="Kirkbride R."/>
            <person name="Jenkins J."/>
            <person name="Plott C."/>
            <person name="Lovell J."/>
            <person name="Lin Y.-M."/>
            <person name="Vaughn R."/>
            <person name="Liu B."/>
            <person name="Li W."/>
            <person name="Simpson S."/>
            <person name="Scheffler B."/>
            <person name="Saski C."/>
            <person name="Grover C."/>
            <person name="Hu G."/>
            <person name="Conover J."/>
            <person name="Carlson J."/>
            <person name="Shu S."/>
            <person name="Boston L."/>
            <person name="Williams M."/>
            <person name="Peterson D."/>
            <person name="Mcgee K."/>
            <person name="Jones D."/>
            <person name="Wendel J."/>
            <person name="Stelly D."/>
            <person name="Grimwood J."/>
            <person name="Schmutz J."/>
        </authorList>
    </citation>
    <scope>NUCLEOTIDE SEQUENCE [LARGE SCALE GENOMIC DNA]</scope>
    <source>
        <strain evidence="1">7179.01</strain>
    </source>
</reference>
<name>A0A5D2K1Q4_GOSTO</name>
<evidence type="ECO:0000313" key="2">
    <source>
        <dbReference type="Proteomes" id="UP000322667"/>
    </source>
</evidence>
<protein>
    <submittedName>
        <fullName evidence="1">Uncharacterized protein</fullName>
    </submittedName>
</protein>
<keyword evidence="2" id="KW-1185">Reference proteome</keyword>
<dbReference type="EMBL" id="CM017629">
    <property type="protein sequence ID" value="TYH60752.1"/>
    <property type="molecule type" value="Genomic_DNA"/>
</dbReference>
<dbReference type="AlphaFoldDB" id="A0A5D2K1Q4"/>
<sequence length="43" mass="5035">MKKNFLLSLLKFLRVSFKWVKKVAIIVELLPFNSCVVCMVYGE</sequence>
<evidence type="ECO:0000313" key="1">
    <source>
        <dbReference type="EMBL" id="TYH60752.1"/>
    </source>
</evidence>
<proteinExistence type="predicted"/>
<accession>A0A5D2K1Q4</accession>
<organism evidence="1 2">
    <name type="scientific">Gossypium tomentosum</name>
    <name type="common">Hawaiian cotton</name>
    <name type="synonym">Gossypium sandvicense</name>
    <dbReference type="NCBI Taxonomy" id="34277"/>
    <lineage>
        <taxon>Eukaryota</taxon>
        <taxon>Viridiplantae</taxon>
        <taxon>Streptophyta</taxon>
        <taxon>Embryophyta</taxon>
        <taxon>Tracheophyta</taxon>
        <taxon>Spermatophyta</taxon>
        <taxon>Magnoliopsida</taxon>
        <taxon>eudicotyledons</taxon>
        <taxon>Gunneridae</taxon>
        <taxon>Pentapetalae</taxon>
        <taxon>rosids</taxon>
        <taxon>malvids</taxon>
        <taxon>Malvales</taxon>
        <taxon>Malvaceae</taxon>
        <taxon>Malvoideae</taxon>
        <taxon>Gossypium</taxon>
    </lineage>
</organism>
<gene>
    <name evidence="1" type="ORF">ES332_D07G001000v1</name>
</gene>
<dbReference type="Proteomes" id="UP000322667">
    <property type="component" value="Chromosome D07"/>
</dbReference>